<evidence type="ECO:0000256" key="2">
    <source>
        <dbReference type="ARBA" id="ARBA00022448"/>
    </source>
</evidence>
<reference evidence="8 9" key="1">
    <citation type="journal article" date="2014" name="PLoS Genet.">
        <title>Phylogenetically driven sequencing of extremely halophilic archaea reveals strategies for static and dynamic osmo-response.</title>
        <authorList>
            <person name="Becker E.A."/>
            <person name="Seitzer P.M."/>
            <person name="Tritt A."/>
            <person name="Larsen D."/>
            <person name="Krusor M."/>
            <person name="Yao A.I."/>
            <person name="Wu D."/>
            <person name="Madern D."/>
            <person name="Eisen J.A."/>
            <person name="Darling A.E."/>
            <person name="Facciotti M.T."/>
        </authorList>
    </citation>
    <scope>NUCLEOTIDE SEQUENCE [LARGE SCALE GENOMIC DNA]</scope>
    <source>
        <strain evidence="8 9">JCM 10478</strain>
    </source>
</reference>
<keyword evidence="8" id="KW-0762">Sugar transport</keyword>
<keyword evidence="4 6" id="KW-1133">Transmembrane helix</keyword>
<feature type="transmembrane region" description="Helical" evidence="6">
    <location>
        <begin position="49"/>
        <end position="67"/>
    </location>
</feature>
<dbReference type="OrthoDB" id="117970at2157"/>
<evidence type="ECO:0000256" key="5">
    <source>
        <dbReference type="ARBA" id="ARBA00023136"/>
    </source>
</evidence>
<comment type="subcellular location">
    <subcellularLocation>
        <location evidence="1">Membrane</location>
    </subcellularLocation>
</comment>
<dbReference type="InterPro" id="IPR036259">
    <property type="entry name" value="MFS_trans_sf"/>
</dbReference>
<dbReference type="InterPro" id="IPR005828">
    <property type="entry name" value="MFS_sugar_transport-like"/>
</dbReference>
<name>L9XWQ7_9EURY</name>
<dbReference type="PROSITE" id="PS50850">
    <property type="entry name" value="MFS"/>
    <property type="match status" value="1"/>
</dbReference>
<evidence type="ECO:0000256" key="6">
    <source>
        <dbReference type="SAM" id="Phobius"/>
    </source>
</evidence>
<gene>
    <name evidence="8" type="ORF">C489_13800</name>
</gene>
<keyword evidence="3 6" id="KW-0812">Transmembrane</keyword>
<feature type="transmembrane region" description="Helical" evidence="6">
    <location>
        <begin position="16"/>
        <end position="37"/>
    </location>
</feature>
<dbReference type="Gene3D" id="1.20.1250.20">
    <property type="entry name" value="MFS general substrate transporter like domains"/>
    <property type="match status" value="1"/>
</dbReference>
<dbReference type="PANTHER" id="PTHR48020">
    <property type="entry name" value="PROTON MYO-INOSITOL COTRANSPORTER"/>
    <property type="match status" value="1"/>
</dbReference>
<keyword evidence="9" id="KW-1185">Reference proteome</keyword>
<comment type="caution">
    <text evidence="8">The sequence shown here is derived from an EMBL/GenBank/DDBJ whole genome shotgun (WGS) entry which is preliminary data.</text>
</comment>
<dbReference type="EMBL" id="AOID01000042">
    <property type="protein sequence ID" value="ELY65866.1"/>
    <property type="molecule type" value="Genomic_DNA"/>
</dbReference>
<proteinExistence type="predicted"/>
<accession>L9XWQ7</accession>
<dbReference type="PATRIC" id="fig|1227496.3.peg.2769"/>
<dbReference type="InterPro" id="IPR050814">
    <property type="entry name" value="Myo-inositol_Transporter"/>
</dbReference>
<dbReference type="GO" id="GO:0016020">
    <property type="term" value="C:membrane"/>
    <property type="evidence" value="ECO:0007669"/>
    <property type="project" value="UniProtKB-SubCell"/>
</dbReference>
<protein>
    <submittedName>
        <fullName evidence="8">Sugar transporter</fullName>
    </submittedName>
</protein>
<dbReference type="RefSeq" id="WP_006431849.1">
    <property type="nucleotide sequence ID" value="NZ_AOID01000042.1"/>
</dbReference>
<dbReference type="InterPro" id="IPR020846">
    <property type="entry name" value="MFS_dom"/>
</dbReference>
<evidence type="ECO:0000256" key="3">
    <source>
        <dbReference type="ARBA" id="ARBA00022692"/>
    </source>
</evidence>
<feature type="domain" description="Major facilitator superfamily (MFS) profile" evidence="7">
    <location>
        <begin position="1"/>
        <end position="71"/>
    </location>
</feature>
<evidence type="ECO:0000256" key="4">
    <source>
        <dbReference type="ARBA" id="ARBA00022989"/>
    </source>
</evidence>
<evidence type="ECO:0000313" key="9">
    <source>
        <dbReference type="Proteomes" id="UP000011632"/>
    </source>
</evidence>
<feature type="non-terminal residue" evidence="8">
    <location>
        <position position="1"/>
    </location>
</feature>
<dbReference type="Proteomes" id="UP000011632">
    <property type="component" value="Unassembled WGS sequence"/>
</dbReference>
<dbReference type="Pfam" id="PF00083">
    <property type="entry name" value="Sugar_tr"/>
    <property type="match status" value="1"/>
</dbReference>
<evidence type="ECO:0000256" key="1">
    <source>
        <dbReference type="ARBA" id="ARBA00004370"/>
    </source>
</evidence>
<dbReference type="GO" id="GO:0022857">
    <property type="term" value="F:transmembrane transporter activity"/>
    <property type="evidence" value="ECO:0007669"/>
    <property type="project" value="InterPro"/>
</dbReference>
<organism evidence="8 9">
    <name type="scientific">Natrinema versiforme JCM 10478</name>
    <dbReference type="NCBI Taxonomy" id="1227496"/>
    <lineage>
        <taxon>Archaea</taxon>
        <taxon>Methanobacteriati</taxon>
        <taxon>Methanobacteriota</taxon>
        <taxon>Stenosarchaea group</taxon>
        <taxon>Halobacteria</taxon>
        <taxon>Halobacteriales</taxon>
        <taxon>Natrialbaceae</taxon>
        <taxon>Natrinema</taxon>
    </lineage>
</organism>
<dbReference type="SUPFAM" id="SSF103473">
    <property type="entry name" value="MFS general substrate transporter"/>
    <property type="match status" value="1"/>
</dbReference>
<evidence type="ECO:0000259" key="7">
    <source>
        <dbReference type="PROSITE" id="PS50850"/>
    </source>
</evidence>
<evidence type="ECO:0000313" key="8">
    <source>
        <dbReference type="EMBL" id="ELY65866.1"/>
    </source>
</evidence>
<dbReference type="AlphaFoldDB" id="L9XWQ7"/>
<keyword evidence="5 6" id="KW-0472">Membrane</keyword>
<keyword evidence="2" id="KW-0813">Transport</keyword>
<dbReference type="PANTHER" id="PTHR48020:SF12">
    <property type="entry name" value="PROTON MYO-INOSITOL COTRANSPORTER"/>
    <property type="match status" value="1"/>
</dbReference>
<sequence>FWLMISEIYPMEVRGTAMGVVTVVNWAGNLIVSLTFLRLIDGIGQTGTFWLYGVLSLLALVFCYRLVPETKGRSLEEIEADLRETAFGSDTVDRSHAVETDD</sequence>